<evidence type="ECO:0000256" key="2">
    <source>
        <dbReference type="ARBA" id="ARBA00022475"/>
    </source>
</evidence>
<dbReference type="AlphaFoldDB" id="A0A285IFL6"/>
<dbReference type="SMART" id="SM00304">
    <property type="entry name" value="HAMP"/>
    <property type="match status" value="1"/>
</dbReference>
<evidence type="ECO:0000256" key="10">
    <source>
        <dbReference type="SAM" id="Phobius"/>
    </source>
</evidence>
<dbReference type="EMBL" id="OBDZ01000045">
    <property type="protein sequence ID" value="SNY46765.1"/>
    <property type="molecule type" value="Genomic_DNA"/>
</dbReference>
<dbReference type="InterPro" id="IPR029151">
    <property type="entry name" value="Sensor-like_sf"/>
</dbReference>
<dbReference type="InterPro" id="IPR004089">
    <property type="entry name" value="MCPsignal_dom"/>
</dbReference>
<reference evidence="14" key="1">
    <citation type="submission" date="2017-09" db="EMBL/GenBank/DDBJ databases">
        <authorList>
            <person name="Varghese N."/>
            <person name="Submissions S."/>
        </authorList>
    </citation>
    <scope>NUCLEOTIDE SEQUENCE [LARGE SCALE GENOMIC DNA]</scope>
    <source>
        <strain evidence="14">MSL47</strain>
    </source>
</reference>
<feature type="domain" description="HAMP" evidence="12">
    <location>
        <begin position="207"/>
        <end position="259"/>
    </location>
</feature>
<dbReference type="OrthoDB" id="9814363at2"/>
<feature type="transmembrane region" description="Helical" evidence="10">
    <location>
        <begin position="12"/>
        <end position="32"/>
    </location>
</feature>
<feature type="coiled-coil region" evidence="9">
    <location>
        <begin position="240"/>
        <end position="267"/>
    </location>
</feature>
<feature type="domain" description="Methyl-accepting transducer" evidence="11">
    <location>
        <begin position="257"/>
        <end position="512"/>
    </location>
</feature>
<gene>
    <name evidence="13" type="ORF">SAMN06265827_1452</name>
</gene>
<dbReference type="Pfam" id="PF17202">
    <property type="entry name" value="sCache_3_3"/>
    <property type="match status" value="1"/>
</dbReference>
<keyword evidence="3 10" id="KW-0812">Transmembrane</keyword>
<evidence type="ECO:0000256" key="1">
    <source>
        <dbReference type="ARBA" id="ARBA00004651"/>
    </source>
</evidence>
<dbReference type="CDD" id="cd06225">
    <property type="entry name" value="HAMP"/>
    <property type="match status" value="1"/>
</dbReference>
<keyword evidence="2" id="KW-1003">Cell membrane</keyword>
<evidence type="ECO:0000313" key="14">
    <source>
        <dbReference type="Proteomes" id="UP000219573"/>
    </source>
</evidence>
<evidence type="ECO:0000313" key="13">
    <source>
        <dbReference type="EMBL" id="SNY46765.1"/>
    </source>
</evidence>
<dbReference type="SMART" id="SM00283">
    <property type="entry name" value="MA"/>
    <property type="match status" value="1"/>
</dbReference>
<dbReference type="Pfam" id="PF00672">
    <property type="entry name" value="HAMP"/>
    <property type="match status" value="1"/>
</dbReference>
<dbReference type="GO" id="GO:0007165">
    <property type="term" value="P:signal transduction"/>
    <property type="evidence" value="ECO:0007669"/>
    <property type="project" value="UniProtKB-KW"/>
</dbReference>
<evidence type="ECO:0000256" key="3">
    <source>
        <dbReference type="ARBA" id="ARBA00022692"/>
    </source>
</evidence>
<evidence type="ECO:0000256" key="8">
    <source>
        <dbReference type="PROSITE-ProRule" id="PRU00284"/>
    </source>
</evidence>
<feature type="transmembrane region" description="Helical" evidence="10">
    <location>
        <begin position="182"/>
        <end position="201"/>
    </location>
</feature>
<keyword evidence="14" id="KW-1185">Reference proteome</keyword>
<comment type="similarity">
    <text evidence="7">Belongs to the methyl-accepting chemotaxis (MCP) protein family.</text>
</comment>
<evidence type="ECO:0000256" key="5">
    <source>
        <dbReference type="ARBA" id="ARBA00023136"/>
    </source>
</evidence>
<evidence type="ECO:0000259" key="12">
    <source>
        <dbReference type="PROSITE" id="PS50885"/>
    </source>
</evidence>
<sequence>MLKKIKKSLKLKFNLIVISAIIIIVLVSLFAVDIVVTRRILMQVSEQNQTTGYKILNLKYPGLWEDKNGQLYKGKTPIKSSFLISKDIAGYLSDHDITYQRIVAIFLNNQLIDTNINKQIELTSIVREKVLKHGQDYHNIIKIDSHKYYIDYSPLKDKAGNNIGVWMVGVPFSIVKDIMGEIFLIITIILVLSIIVIQFALSEMLNRLLFRPLSHIIDKTRLIASGDLTTKVELDREDEMGNLAQEINIMTKELKQMVKNINCMNQDIYISSQDLNCISEQTTVLIEGISSSTEEVTVSIETVNNNTADISNEVSNVNYYIQRGLKRMNAIQGNMDNIIRSSRKSIDIIKTLEQTSDDIKNVTDIIAHIAEQTNLLSLNASIEAARASYTIDGSGRTSGGDYGRGFVVVAEEIRNLSVETQDSVDNIGNNIEGLILCINDAVKIINHNNQQIEKEVVNINECKDFFEQISIKIDRINKQVKNIVESNKDLLSEIEEIVMIKEEEDKSAHSILECSNKLNNFVKKLNTLVNKFKV</sequence>
<evidence type="ECO:0000256" key="6">
    <source>
        <dbReference type="ARBA" id="ARBA00023224"/>
    </source>
</evidence>
<dbReference type="PROSITE" id="PS50111">
    <property type="entry name" value="CHEMOTAXIS_TRANSDUC_2"/>
    <property type="match status" value="1"/>
</dbReference>
<keyword evidence="4 10" id="KW-1133">Transmembrane helix</keyword>
<dbReference type="SUPFAM" id="SSF58104">
    <property type="entry name" value="Methyl-accepting chemotaxis protein (MCP) signaling domain"/>
    <property type="match status" value="1"/>
</dbReference>
<dbReference type="InterPro" id="IPR033463">
    <property type="entry name" value="sCache_3"/>
</dbReference>
<dbReference type="SUPFAM" id="SSF103190">
    <property type="entry name" value="Sensory domain-like"/>
    <property type="match status" value="1"/>
</dbReference>
<keyword evidence="9" id="KW-0175">Coiled coil</keyword>
<evidence type="ECO:0000256" key="7">
    <source>
        <dbReference type="ARBA" id="ARBA00029447"/>
    </source>
</evidence>
<dbReference type="PANTHER" id="PTHR32089:SF112">
    <property type="entry name" value="LYSOZYME-LIKE PROTEIN-RELATED"/>
    <property type="match status" value="1"/>
</dbReference>
<keyword evidence="5 10" id="KW-0472">Membrane</keyword>
<evidence type="ECO:0000256" key="4">
    <source>
        <dbReference type="ARBA" id="ARBA00022989"/>
    </source>
</evidence>
<name>A0A285IFL6_9FIRM</name>
<dbReference type="RefSeq" id="WP_097019559.1">
    <property type="nucleotide sequence ID" value="NZ_OBDZ01000045.1"/>
</dbReference>
<accession>A0A285IFL6</accession>
<protein>
    <submittedName>
        <fullName evidence="13">Methyl-accepting chemotaxis protein</fullName>
    </submittedName>
</protein>
<proteinExistence type="inferred from homology"/>
<keyword evidence="6 8" id="KW-0807">Transducer</keyword>
<evidence type="ECO:0000256" key="9">
    <source>
        <dbReference type="SAM" id="Coils"/>
    </source>
</evidence>
<dbReference type="Proteomes" id="UP000219573">
    <property type="component" value="Unassembled WGS sequence"/>
</dbReference>
<organism evidence="13 14">
    <name type="scientific">Orenia metallireducens</name>
    <dbReference type="NCBI Taxonomy" id="1413210"/>
    <lineage>
        <taxon>Bacteria</taxon>
        <taxon>Bacillati</taxon>
        <taxon>Bacillota</taxon>
        <taxon>Clostridia</taxon>
        <taxon>Halanaerobiales</taxon>
        <taxon>Halobacteroidaceae</taxon>
        <taxon>Orenia</taxon>
    </lineage>
</organism>
<evidence type="ECO:0000259" key="11">
    <source>
        <dbReference type="PROSITE" id="PS50111"/>
    </source>
</evidence>
<dbReference type="Gene3D" id="1.10.287.950">
    <property type="entry name" value="Methyl-accepting chemotaxis protein"/>
    <property type="match status" value="1"/>
</dbReference>
<dbReference type="Gene3D" id="6.10.340.10">
    <property type="match status" value="1"/>
</dbReference>
<comment type="subcellular location">
    <subcellularLocation>
        <location evidence="1">Cell membrane</location>
        <topology evidence="1">Multi-pass membrane protein</topology>
    </subcellularLocation>
</comment>
<dbReference type="PANTHER" id="PTHR32089">
    <property type="entry name" value="METHYL-ACCEPTING CHEMOTAXIS PROTEIN MCPB"/>
    <property type="match status" value="1"/>
</dbReference>
<dbReference type="InterPro" id="IPR003660">
    <property type="entry name" value="HAMP_dom"/>
</dbReference>
<dbReference type="PROSITE" id="PS50885">
    <property type="entry name" value="HAMP"/>
    <property type="match status" value="1"/>
</dbReference>
<dbReference type="Pfam" id="PF00015">
    <property type="entry name" value="MCPsignal"/>
    <property type="match status" value="1"/>
</dbReference>
<dbReference type="GO" id="GO:0005886">
    <property type="term" value="C:plasma membrane"/>
    <property type="evidence" value="ECO:0007669"/>
    <property type="project" value="UniProtKB-SubCell"/>
</dbReference>